<dbReference type="eggNOG" id="COG0457">
    <property type="taxonomic scope" value="Bacteria"/>
</dbReference>
<gene>
    <name evidence="3" type="ordered locus">Clocel_2911</name>
</gene>
<dbReference type="SUPFAM" id="SSF48452">
    <property type="entry name" value="TPR-like"/>
    <property type="match status" value="2"/>
</dbReference>
<dbReference type="STRING" id="573061.Clocel_2911"/>
<dbReference type="PANTHER" id="PTHR46797:SF1">
    <property type="entry name" value="METHYLPHOSPHONATE SYNTHASE"/>
    <property type="match status" value="1"/>
</dbReference>
<protein>
    <submittedName>
        <fullName evidence="3">Helix-turn-helix domain protein</fullName>
    </submittedName>
</protein>
<dbReference type="Proteomes" id="UP000002730">
    <property type="component" value="Chromosome"/>
</dbReference>
<evidence type="ECO:0000259" key="2">
    <source>
        <dbReference type="PROSITE" id="PS50943"/>
    </source>
</evidence>
<dbReference type="KEGG" id="ccb:Clocel_2911"/>
<dbReference type="eggNOG" id="COG1396">
    <property type="taxonomic scope" value="Bacteria"/>
</dbReference>
<keyword evidence="1" id="KW-0238">DNA-binding</keyword>
<dbReference type="SUPFAM" id="SSF47413">
    <property type="entry name" value="lambda repressor-like DNA-binding domains"/>
    <property type="match status" value="1"/>
</dbReference>
<proteinExistence type="predicted"/>
<sequence length="434" mass="51118">MEILSLGEKIKRLRKEKGFTLKDLAGDRITPGQISLVESGKSNPSMDLLEYLANTLHCTVEYLMESEETQAEKICIYYENIAESHIIEKQWGLAEENIEKSSYYAEKYKLEYRKAKIYYLKGDIEAEKGNLQKAQEYFLISNGIFTKEKLFEEMVDTFLKLGDISYNLKAYHSAITYFQQAERIFTDNEVINDFLKGKIYHNLAKIHQIFDQTDKAINYTYLAKEKFKQLDNKRDYGNTLLLLAKEYLKNENLEYAIRYSNKALKTLDEARNLEYMGDIENNLGKLFYEFENIQESFDHYEKARELRNKYDKNKLIGTLINMCNNYVKLKDIENARKVLEEINENIEYISDLDMVQVYILNFRLFHMENNDVYAEKNLLIALNYAESKELYKEAAQLSFKIGNFYLDKGDEKMANQYLNKGVELFRSLGILQDI</sequence>
<dbReference type="InterPro" id="IPR001387">
    <property type="entry name" value="Cro/C1-type_HTH"/>
</dbReference>
<organism evidence="3 4">
    <name type="scientific">Clostridium cellulovorans (strain ATCC 35296 / DSM 3052 / OCM 3 / 743B)</name>
    <dbReference type="NCBI Taxonomy" id="573061"/>
    <lineage>
        <taxon>Bacteria</taxon>
        <taxon>Bacillati</taxon>
        <taxon>Bacillota</taxon>
        <taxon>Clostridia</taxon>
        <taxon>Eubacteriales</taxon>
        <taxon>Clostridiaceae</taxon>
        <taxon>Clostridium</taxon>
    </lineage>
</organism>
<evidence type="ECO:0000256" key="1">
    <source>
        <dbReference type="ARBA" id="ARBA00023125"/>
    </source>
</evidence>
<dbReference type="GO" id="GO:0005829">
    <property type="term" value="C:cytosol"/>
    <property type="evidence" value="ECO:0007669"/>
    <property type="project" value="TreeGrafter"/>
</dbReference>
<dbReference type="PANTHER" id="PTHR46797">
    <property type="entry name" value="HTH-TYPE TRANSCRIPTIONAL REGULATOR"/>
    <property type="match status" value="1"/>
</dbReference>
<dbReference type="OrthoDB" id="2986817at2"/>
<dbReference type="Pfam" id="PF13181">
    <property type="entry name" value="TPR_8"/>
    <property type="match status" value="3"/>
</dbReference>
<feature type="domain" description="HTH cro/C1-type" evidence="2">
    <location>
        <begin position="10"/>
        <end position="63"/>
    </location>
</feature>
<dbReference type="HOGENOM" id="CLU_051642_0_0_9"/>
<dbReference type="RefSeq" id="WP_010075699.1">
    <property type="nucleotide sequence ID" value="NC_014393.1"/>
</dbReference>
<dbReference type="Gene3D" id="1.25.40.10">
    <property type="entry name" value="Tetratricopeptide repeat domain"/>
    <property type="match status" value="2"/>
</dbReference>
<dbReference type="PROSITE" id="PS50943">
    <property type="entry name" value="HTH_CROC1"/>
    <property type="match status" value="1"/>
</dbReference>
<keyword evidence="4" id="KW-1185">Reference proteome</keyword>
<dbReference type="SMART" id="SM00530">
    <property type="entry name" value="HTH_XRE"/>
    <property type="match status" value="1"/>
</dbReference>
<reference evidence="3 4" key="1">
    <citation type="submission" date="2010-08" db="EMBL/GenBank/DDBJ databases">
        <title>Complete sequence of Clostridium cellulovorans 743B.</title>
        <authorList>
            <consortium name="US DOE Joint Genome Institute"/>
            <person name="Lucas S."/>
            <person name="Copeland A."/>
            <person name="Lapidus A."/>
            <person name="Cheng J.-F."/>
            <person name="Bruce D."/>
            <person name="Goodwin L."/>
            <person name="Pitluck S."/>
            <person name="Chertkov O."/>
            <person name="Detter J.C."/>
            <person name="Han C."/>
            <person name="Tapia R."/>
            <person name="Land M."/>
            <person name="Hauser L."/>
            <person name="Chang Y.-J."/>
            <person name="Jeffries C."/>
            <person name="Kyrpides N."/>
            <person name="Ivanova N."/>
            <person name="Mikhailova N."/>
            <person name="Hemme C.L."/>
            <person name="Woyke T."/>
        </authorList>
    </citation>
    <scope>NUCLEOTIDE SEQUENCE [LARGE SCALE GENOMIC DNA]</scope>
    <source>
        <strain evidence="4">ATCC 35296 / DSM 3052 / OCM 3 / 743B</strain>
    </source>
</reference>
<dbReference type="CDD" id="cd00093">
    <property type="entry name" value="HTH_XRE"/>
    <property type="match status" value="1"/>
</dbReference>
<dbReference type="GO" id="GO:0003677">
    <property type="term" value="F:DNA binding"/>
    <property type="evidence" value="ECO:0007669"/>
    <property type="project" value="UniProtKB-KW"/>
</dbReference>
<accession>D9SSU4</accession>
<name>D9SSU4_CLOC7</name>
<dbReference type="Pfam" id="PF01381">
    <property type="entry name" value="HTH_3"/>
    <property type="match status" value="1"/>
</dbReference>
<dbReference type="GO" id="GO:0003700">
    <property type="term" value="F:DNA-binding transcription factor activity"/>
    <property type="evidence" value="ECO:0007669"/>
    <property type="project" value="TreeGrafter"/>
</dbReference>
<dbReference type="InterPro" id="IPR050807">
    <property type="entry name" value="TransReg_Diox_bact_type"/>
</dbReference>
<dbReference type="InterPro" id="IPR010982">
    <property type="entry name" value="Lambda_DNA-bd_dom_sf"/>
</dbReference>
<evidence type="ECO:0000313" key="3">
    <source>
        <dbReference type="EMBL" id="ADL52606.1"/>
    </source>
</evidence>
<dbReference type="SMART" id="SM00028">
    <property type="entry name" value="TPR"/>
    <property type="match status" value="7"/>
</dbReference>
<evidence type="ECO:0000313" key="4">
    <source>
        <dbReference type="Proteomes" id="UP000002730"/>
    </source>
</evidence>
<dbReference type="AlphaFoldDB" id="D9SSU4"/>
<dbReference type="InterPro" id="IPR019734">
    <property type="entry name" value="TPR_rpt"/>
</dbReference>
<dbReference type="InterPro" id="IPR011990">
    <property type="entry name" value="TPR-like_helical_dom_sf"/>
</dbReference>
<dbReference type="Gene3D" id="1.10.260.40">
    <property type="entry name" value="lambda repressor-like DNA-binding domains"/>
    <property type="match status" value="1"/>
</dbReference>
<dbReference type="EMBL" id="CP002160">
    <property type="protein sequence ID" value="ADL52606.1"/>
    <property type="molecule type" value="Genomic_DNA"/>
</dbReference>